<sequence>MKIVLKSFASLIVTFSVATNVVSCGARIIDVDINKDNGDKSISLYEYLGDTRRILIDTNEASINGSFSEERAIEILQERIRLEIHSDFNKDLFNFNHIYGLVSDGYILVSPKDGKSGFDQNSKAYYYILGIHSEPYVPSVSGKFSWWVIDAYSKIMKDKCLFLKNKYLSEGHYKVESKIYQEYLRRQIQYQMLRVILSKIEVSGDKPEDGELTQGIEIEEIVLDNLYKSLKDELLEETLYDVERIINYAKNFII</sequence>
<dbReference type="EMBL" id="CP043026">
    <property type="protein sequence ID" value="QEH61537.1"/>
    <property type="molecule type" value="Genomic_DNA"/>
</dbReference>
<evidence type="ECO:0000256" key="1">
    <source>
        <dbReference type="SAM" id="SignalP"/>
    </source>
</evidence>
<keyword evidence="1" id="KW-0732">Signal</keyword>
<name>A0A5B9Y5J2_9MOLU</name>
<evidence type="ECO:0000313" key="2">
    <source>
        <dbReference type="EMBL" id="QEH61537.1"/>
    </source>
</evidence>
<dbReference type="KEGG" id="schi:SCHIN_v1c03400"/>
<organism evidence="2 3">
    <name type="scientific">Spiroplasma chinense</name>
    <dbReference type="NCBI Taxonomy" id="216932"/>
    <lineage>
        <taxon>Bacteria</taxon>
        <taxon>Bacillati</taxon>
        <taxon>Mycoplasmatota</taxon>
        <taxon>Mollicutes</taxon>
        <taxon>Entomoplasmatales</taxon>
        <taxon>Spiroplasmataceae</taxon>
        <taxon>Spiroplasma</taxon>
    </lineage>
</organism>
<protein>
    <recommendedName>
        <fullName evidence="4">Lipoprotein</fullName>
    </recommendedName>
</protein>
<reference evidence="2 3" key="1">
    <citation type="submission" date="2019-08" db="EMBL/GenBank/DDBJ databases">
        <title>Complete genome sequence of Spiroplasma chinense CCH (DSM 19755).</title>
        <authorList>
            <person name="Shen H.-Y."/>
            <person name="Lin Y.-C."/>
            <person name="Chou L."/>
            <person name="Kuo C.-H."/>
        </authorList>
    </citation>
    <scope>NUCLEOTIDE SEQUENCE [LARGE SCALE GENOMIC DNA]</scope>
    <source>
        <strain evidence="2 3">CCH</strain>
    </source>
</reference>
<dbReference type="Proteomes" id="UP000323144">
    <property type="component" value="Chromosome"/>
</dbReference>
<evidence type="ECO:0000313" key="3">
    <source>
        <dbReference type="Proteomes" id="UP000323144"/>
    </source>
</evidence>
<feature type="chain" id="PRO_5022786794" description="Lipoprotein" evidence="1">
    <location>
        <begin position="19"/>
        <end position="254"/>
    </location>
</feature>
<dbReference type="RefSeq" id="WP_166507929.1">
    <property type="nucleotide sequence ID" value="NZ_CP043026.1"/>
</dbReference>
<evidence type="ECO:0008006" key="4">
    <source>
        <dbReference type="Google" id="ProtNLM"/>
    </source>
</evidence>
<proteinExistence type="predicted"/>
<feature type="signal peptide" evidence="1">
    <location>
        <begin position="1"/>
        <end position="18"/>
    </location>
</feature>
<dbReference type="AlphaFoldDB" id="A0A5B9Y5J2"/>
<gene>
    <name evidence="2" type="ORF">SCHIN_v1c03400</name>
</gene>
<accession>A0A5B9Y5J2</accession>
<keyword evidence="3" id="KW-1185">Reference proteome</keyword>